<name>A0ABR0SFF0_9HYPO</name>
<organism evidence="2 3">
    <name type="scientific">Cladobotryum mycophilum</name>
    <dbReference type="NCBI Taxonomy" id="491253"/>
    <lineage>
        <taxon>Eukaryota</taxon>
        <taxon>Fungi</taxon>
        <taxon>Dikarya</taxon>
        <taxon>Ascomycota</taxon>
        <taxon>Pezizomycotina</taxon>
        <taxon>Sordariomycetes</taxon>
        <taxon>Hypocreomycetidae</taxon>
        <taxon>Hypocreales</taxon>
        <taxon>Hypocreaceae</taxon>
        <taxon>Cladobotryum</taxon>
    </lineage>
</organism>
<reference evidence="2 3" key="1">
    <citation type="submission" date="2024-01" db="EMBL/GenBank/DDBJ databases">
        <title>Complete genome of Cladobotryum mycophilum ATHUM6906.</title>
        <authorList>
            <person name="Christinaki A.C."/>
            <person name="Myridakis A.I."/>
            <person name="Kouvelis V.N."/>
        </authorList>
    </citation>
    <scope>NUCLEOTIDE SEQUENCE [LARGE SCALE GENOMIC DNA]</scope>
    <source>
        <strain evidence="2 3">ATHUM6906</strain>
    </source>
</reference>
<evidence type="ECO:0000313" key="3">
    <source>
        <dbReference type="Proteomes" id="UP001338125"/>
    </source>
</evidence>
<proteinExistence type="predicted"/>
<evidence type="ECO:0000313" key="2">
    <source>
        <dbReference type="EMBL" id="KAK5990411.1"/>
    </source>
</evidence>
<keyword evidence="3" id="KW-1185">Reference proteome</keyword>
<dbReference type="EMBL" id="JAVFKD010000014">
    <property type="protein sequence ID" value="KAK5990411.1"/>
    <property type="molecule type" value="Genomic_DNA"/>
</dbReference>
<feature type="region of interest" description="Disordered" evidence="1">
    <location>
        <begin position="1"/>
        <end position="38"/>
    </location>
</feature>
<protein>
    <submittedName>
        <fullName evidence="2">Uncharacterized protein</fullName>
    </submittedName>
</protein>
<gene>
    <name evidence="2" type="ORF">PT974_08679</name>
</gene>
<evidence type="ECO:0000256" key="1">
    <source>
        <dbReference type="SAM" id="MobiDB-lite"/>
    </source>
</evidence>
<comment type="caution">
    <text evidence="2">The sequence shown here is derived from an EMBL/GenBank/DDBJ whole genome shotgun (WGS) entry which is preliminary data.</text>
</comment>
<accession>A0ABR0SFF0</accession>
<sequence>MAAAQQGVGVVDAATGQGQEDDVRQTCTTRRSGSEQQEWWMGEGCPENFWGFSGDRQDEKKAEAAAGVAAGARGGGSGGSGAVVTVGPVIDF</sequence>
<feature type="compositionally biased region" description="Polar residues" evidence="1">
    <location>
        <begin position="25"/>
        <end position="37"/>
    </location>
</feature>
<dbReference type="Proteomes" id="UP001338125">
    <property type="component" value="Unassembled WGS sequence"/>
</dbReference>
<feature type="compositionally biased region" description="Low complexity" evidence="1">
    <location>
        <begin position="1"/>
        <end position="18"/>
    </location>
</feature>